<feature type="transmembrane region" description="Helical" evidence="1">
    <location>
        <begin position="238"/>
        <end position="257"/>
    </location>
</feature>
<feature type="transmembrane region" description="Helical" evidence="1">
    <location>
        <begin position="155"/>
        <end position="178"/>
    </location>
</feature>
<keyword evidence="1" id="KW-0812">Transmembrane</keyword>
<reference evidence="2 3" key="1">
    <citation type="submission" date="2018-08" db="EMBL/GenBank/DDBJ databases">
        <title>A genome reference for cultivated species of the human gut microbiota.</title>
        <authorList>
            <person name="Zou Y."/>
            <person name="Xue W."/>
            <person name="Luo G."/>
        </authorList>
    </citation>
    <scope>NUCLEOTIDE SEQUENCE [LARGE SCALE GENOMIC DNA]</scope>
    <source>
        <strain evidence="2 3">TF06-40</strain>
    </source>
</reference>
<accession>A0AA92SWF4</accession>
<gene>
    <name evidence="2" type="ORF">DXC61_13570</name>
</gene>
<evidence type="ECO:0000256" key="1">
    <source>
        <dbReference type="SAM" id="Phobius"/>
    </source>
</evidence>
<dbReference type="NCBIfam" id="TIGR04370">
    <property type="entry name" value="glyco_rpt_poly"/>
    <property type="match status" value="1"/>
</dbReference>
<keyword evidence="1" id="KW-0472">Membrane</keyword>
<feature type="transmembrane region" description="Helical" evidence="1">
    <location>
        <begin position="29"/>
        <end position="48"/>
    </location>
</feature>
<evidence type="ECO:0000313" key="2">
    <source>
        <dbReference type="EMBL" id="RGL55511.1"/>
    </source>
</evidence>
<feature type="transmembrane region" description="Helical" evidence="1">
    <location>
        <begin position="415"/>
        <end position="435"/>
    </location>
</feature>
<evidence type="ECO:0000313" key="3">
    <source>
        <dbReference type="Proteomes" id="UP000261187"/>
    </source>
</evidence>
<comment type="caution">
    <text evidence="2">The sequence shown here is derived from an EMBL/GenBank/DDBJ whole genome shotgun (WGS) entry which is preliminary data.</text>
</comment>
<dbReference type="Proteomes" id="UP000261187">
    <property type="component" value="Unassembled WGS sequence"/>
</dbReference>
<organism evidence="2 3">
    <name type="scientific">Segatella copri</name>
    <dbReference type="NCBI Taxonomy" id="165179"/>
    <lineage>
        <taxon>Bacteria</taxon>
        <taxon>Pseudomonadati</taxon>
        <taxon>Bacteroidota</taxon>
        <taxon>Bacteroidia</taxon>
        <taxon>Bacteroidales</taxon>
        <taxon>Prevotellaceae</taxon>
        <taxon>Segatella</taxon>
    </lineage>
</organism>
<keyword evidence="1" id="KW-1133">Transmembrane helix</keyword>
<feature type="transmembrane region" description="Helical" evidence="1">
    <location>
        <begin position="106"/>
        <end position="129"/>
    </location>
</feature>
<feature type="transmembrane region" description="Helical" evidence="1">
    <location>
        <begin position="383"/>
        <end position="403"/>
    </location>
</feature>
<sequence length="445" mass="50756">MAFMIYTLCGVLLLNVVFAFKLFRNILAPPVLLGAGMLGAAIVAALHYDAWRMDVMLYESVLLLGGSTLLFTLFCSIFRKTPEFVNGDSDRVMSMSMLRKRKLKKFYVVLIVLAVACFFLKMYCFMRFFGGFLNYSELIGAAKADTASGELRFHFPVYVTALAYIGRMSSFFTCWLLALSLLSKDSDKRLRLFLIVHIMLVVADGVTGGTKDAIFDPLFRLGVVYVFVYFAKRKSLYLSFKIVLGIILGIYLCVSGLKGLSEVIGRSGVDNRESSDMFAEYMGAEIKNFDIYMHGYAFAPKSIYPGQATFQRFYTEIFPNFKITPGTFQDIGGYHLGNVYTQVYSFHKDFGVTGVIIMNFIIAFVAMLFYNRALLTLKSPQKLNLFLFIYSSASLCLFMAFFSSRFTENIFTLMFIRRIIALYIFILMFKHFFFVKPYKVTVNKR</sequence>
<dbReference type="AlphaFoldDB" id="A0AA92SWF4"/>
<feature type="transmembrane region" description="Helical" evidence="1">
    <location>
        <begin position="213"/>
        <end position="231"/>
    </location>
</feature>
<proteinExistence type="predicted"/>
<protein>
    <submittedName>
        <fullName evidence="2">Oligosaccharide repeat unit polymerase</fullName>
    </submittedName>
</protein>
<dbReference type="EMBL" id="QSSA01000038">
    <property type="protein sequence ID" value="RGL55511.1"/>
    <property type="molecule type" value="Genomic_DNA"/>
</dbReference>
<feature type="transmembrane region" description="Helical" evidence="1">
    <location>
        <begin position="350"/>
        <end position="371"/>
    </location>
</feature>
<feature type="transmembrane region" description="Helical" evidence="1">
    <location>
        <begin position="190"/>
        <end position="207"/>
    </location>
</feature>
<name>A0AA92SWF4_9BACT</name>